<dbReference type="InterPro" id="IPR035418">
    <property type="entry name" value="AraC-bd_2"/>
</dbReference>
<dbReference type="InterPro" id="IPR050204">
    <property type="entry name" value="AraC_XylS_family_regulators"/>
</dbReference>
<keyword evidence="1" id="KW-0805">Transcription regulation</keyword>
<evidence type="ECO:0000256" key="1">
    <source>
        <dbReference type="ARBA" id="ARBA00023015"/>
    </source>
</evidence>
<dbReference type="Gene3D" id="1.10.10.60">
    <property type="entry name" value="Homeodomain-like"/>
    <property type="match status" value="1"/>
</dbReference>
<dbReference type="EMBL" id="WWCN01000004">
    <property type="protein sequence ID" value="MYM22656.1"/>
    <property type="molecule type" value="Genomic_DNA"/>
</dbReference>
<dbReference type="RefSeq" id="WP_161006153.1">
    <property type="nucleotide sequence ID" value="NZ_WWCN01000004.1"/>
</dbReference>
<dbReference type="PANTHER" id="PTHR46796">
    <property type="entry name" value="HTH-TYPE TRANSCRIPTIONAL ACTIVATOR RHAS-RELATED"/>
    <property type="match status" value="1"/>
</dbReference>
<dbReference type="PROSITE" id="PS01124">
    <property type="entry name" value="HTH_ARAC_FAMILY_2"/>
    <property type="match status" value="1"/>
</dbReference>
<feature type="domain" description="HTH araC/xylS-type" evidence="4">
    <location>
        <begin position="220"/>
        <end position="299"/>
    </location>
</feature>
<keyword evidence="6" id="KW-1185">Reference proteome</keyword>
<proteinExistence type="predicted"/>
<sequence>MLTPDKSPVVTHWSTDTLAPEDRWAGLVDELGKAIVPLNVAIDKERDFHFHMSAAELSGGFSVLRQSGSAHRSYRGRLELARSGAHTFHFMINLSSAWTLEHAGPLCLKAGEGVLTDSNFAHDLNLPSRFEMVHLKMSEAWVRRWLAAPEDIVGKRIALDQGFGRSLNLYAAQLSPEMAVRAPLHYGLLADQFGALLAMVAAEKNQPCRHQLGHLRGFRDQVLVCMQQRISEPMLNVCDIAYELNVSSEAVLDALTACGQTFTGALNRMRTEVGLRMLRSPSFSSLSYGDIAQRAGFSDVFALQRAVGSIPSN</sequence>
<evidence type="ECO:0000256" key="2">
    <source>
        <dbReference type="ARBA" id="ARBA00023125"/>
    </source>
</evidence>
<organism evidence="5 6">
    <name type="scientific">Duganella flavida</name>
    <dbReference type="NCBI Taxonomy" id="2692175"/>
    <lineage>
        <taxon>Bacteria</taxon>
        <taxon>Pseudomonadati</taxon>
        <taxon>Pseudomonadota</taxon>
        <taxon>Betaproteobacteria</taxon>
        <taxon>Burkholderiales</taxon>
        <taxon>Oxalobacteraceae</taxon>
        <taxon>Telluria group</taxon>
        <taxon>Duganella</taxon>
    </lineage>
</organism>
<dbReference type="Pfam" id="PF14525">
    <property type="entry name" value="AraC_binding_2"/>
    <property type="match status" value="1"/>
</dbReference>
<evidence type="ECO:0000259" key="4">
    <source>
        <dbReference type="PROSITE" id="PS01124"/>
    </source>
</evidence>
<evidence type="ECO:0000313" key="5">
    <source>
        <dbReference type="EMBL" id="MYM22656.1"/>
    </source>
</evidence>
<evidence type="ECO:0000313" key="6">
    <source>
        <dbReference type="Proteomes" id="UP000479335"/>
    </source>
</evidence>
<evidence type="ECO:0000256" key="3">
    <source>
        <dbReference type="ARBA" id="ARBA00023163"/>
    </source>
</evidence>
<reference evidence="5 6" key="1">
    <citation type="submission" date="2019-12" db="EMBL/GenBank/DDBJ databases">
        <title>Novel species isolated from a subtropical stream in China.</title>
        <authorList>
            <person name="Lu H."/>
        </authorList>
    </citation>
    <scope>NUCLEOTIDE SEQUENCE [LARGE SCALE GENOMIC DNA]</scope>
    <source>
        <strain evidence="5 6">FT135W</strain>
    </source>
</reference>
<protein>
    <recommendedName>
        <fullName evidence="4">HTH araC/xylS-type domain-containing protein</fullName>
    </recommendedName>
</protein>
<dbReference type="InterPro" id="IPR018060">
    <property type="entry name" value="HTH_AraC"/>
</dbReference>
<dbReference type="GO" id="GO:0003700">
    <property type="term" value="F:DNA-binding transcription factor activity"/>
    <property type="evidence" value="ECO:0007669"/>
    <property type="project" value="InterPro"/>
</dbReference>
<keyword evidence="3" id="KW-0804">Transcription</keyword>
<accession>A0A6L8K5J5</accession>
<dbReference type="AlphaFoldDB" id="A0A6L8K5J5"/>
<gene>
    <name evidence="5" type="ORF">GTP46_08355</name>
</gene>
<dbReference type="GO" id="GO:0043565">
    <property type="term" value="F:sequence-specific DNA binding"/>
    <property type="evidence" value="ECO:0007669"/>
    <property type="project" value="InterPro"/>
</dbReference>
<comment type="caution">
    <text evidence="5">The sequence shown here is derived from an EMBL/GenBank/DDBJ whole genome shotgun (WGS) entry which is preliminary data.</text>
</comment>
<dbReference type="Proteomes" id="UP000479335">
    <property type="component" value="Unassembled WGS sequence"/>
</dbReference>
<keyword evidence="2" id="KW-0238">DNA-binding</keyword>
<name>A0A6L8K5J5_9BURK</name>